<evidence type="ECO:0000256" key="10">
    <source>
        <dbReference type="ARBA" id="ARBA00022984"/>
    </source>
</evidence>
<dbReference type="InterPro" id="IPR005758">
    <property type="entry name" value="UDP-N-AcMur_Ala_ligase_MurC"/>
</dbReference>
<proteinExistence type="inferred from homology"/>
<evidence type="ECO:0000259" key="16">
    <source>
        <dbReference type="Pfam" id="PF01225"/>
    </source>
</evidence>
<evidence type="ECO:0000256" key="2">
    <source>
        <dbReference type="ARBA" id="ARBA00004752"/>
    </source>
</evidence>
<evidence type="ECO:0000256" key="9">
    <source>
        <dbReference type="ARBA" id="ARBA00022960"/>
    </source>
</evidence>
<comment type="pathway">
    <text evidence="2 14">Cell wall biogenesis; peptidoglycan biosynthesis.</text>
</comment>
<dbReference type="Proteomes" id="UP000034201">
    <property type="component" value="Unassembled WGS sequence"/>
</dbReference>
<dbReference type="PANTHER" id="PTHR43445:SF3">
    <property type="entry name" value="UDP-N-ACETYLMURAMATE--L-ALANINE LIGASE"/>
    <property type="match status" value="1"/>
</dbReference>
<evidence type="ECO:0000256" key="14">
    <source>
        <dbReference type="HAMAP-Rule" id="MF_00046"/>
    </source>
</evidence>
<keyword evidence="4 14" id="KW-0963">Cytoplasm</keyword>
<organism evidence="19 20">
    <name type="scientific">Candidatus Adlerbacteria bacterium GW2011_GWC1_50_9</name>
    <dbReference type="NCBI Taxonomy" id="1618608"/>
    <lineage>
        <taxon>Bacteria</taxon>
        <taxon>Candidatus Adleribacteriota</taxon>
    </lineage>
</organism>
<dbReference type="GO" id="GO:0009252">
    <property type="term" value="P:peptidoglycan biosynthetic process"/>
    <property type="evidence" value="ECO:0007669"/>
    <property type="project" value="UniProtKB-UniRule"/>
</dbReference>
<keyword evidence="5 14" id="KW-0436">Ligase</keyword>
<sequence>MSKNIVKSMRPSSSPMSFKKSTTKDKKRQSIHFIGVGGIGVSALAKYFLARGVSVSGSDIKETEIVNELVKLGVRIKIGPHKAQNIPFGTARVIYTAAVRKENPEYREAKQRRLPTQSYAEAIGELTKKYETITISGAHGKSTTTALCALVLEEGYCDPTVIIGTKVKEFGDSNFRGGYGPYLVLEADEWNKSFLNYSPKIAIITNIDAEHLDTYKNLDDVKKTFLQYLKKIPSDGMVVANWDDRNVKDVVWQSKKRVIWYSQKDRDAEEIKKHLKIPGEHNLSNALAAARLGSLLGIPYVHILQALSGFRGVWRRFEFKGMDKNGAYVISDYGHHPKEIMATIAGARERYPMRRVWGVYQPHQYQRLQYLWNDFTTAFDMADRVLLLPVYDVAGRETKLARDAVNSKKLAKELVERGKLATYHPSFGATKRVIADESKKGDIILVMGAGDIYTIADDLVR</sequence>
<dbReference type="SUPFAM" id="SSF53244">
    <property type="entry name" value="MurD-like peptide ligases, peptide-binding domain"/>
    <property type="match status" value="1"/>
</dbReference>
<keyword evidence="8 14" id="KW-0067">ATP-binding</keyword>
<comment type="subcellular location">
    <subcellularLocation>
        <location evidence="1 14">Cytoplasm</location>
    </subcellularLocation>
</comment>
<keyword evidence="11 14" id="KW-0131">Cell cycle</keyword>
<accession>A0A0G1WR53</accession>
<evidence type="ECO:0000256" key="12">
    <source>
        <dbReference type="ARBA" id="ARBA00023316"/>
    </source>
</evidence>
<comment type="caution">
    <text evidence="19">The sequence shown here is derived from an EMBL/GenBank/DDBJ whole genome shotgun (WGS) entry which is preliminary data.</text>
</comment>
<dbReference type="InterPro" id="IPR036565">
    <property type="entry name" value="Mur-like_cat_sf"/>
</dbReference>
<dbReference type="InterPro" id="IPR050061">
    <property type="entry name" value="MurCDEF_pg_biosynth"/>
</dbReference>
<dbReference type="UniPathway" id="UPA00219"/>
<dbReference type="GO" id="GO:0008360">
    <property type="term" value="P:regulation of cell shape"/>
    <property type="evidence" value="ECO:0007669"/>
    <property type="project" value="UniProtKB-KW"/>
</dbReference>
<reference evidence="19 20" key="1">
    <citation type="journal article" date="2015" name="Nature">
        <title>rRNA introns, odd ribosomes, and small enigmatic genomes across a large radiation of phyla.</title>
        <authorList>
            <person name="Brown C.T."/>
            <person name="Hug L.A."/>
            <person name="Thomas B.C."/>
            <person name="Sharon I."/>
            <person name="Castelle C.J."/>
            <person name="Singh A."/>
            <person name="Wilkins M.J."/>
            <person name="Williams K.H."/>
            <person name="Banfield J.F."/>
        </authorList>
    </citation>
    <scope>NUCLEOTIDE SEQUENCE [LARGE SCALE GENOMIC DNA]</scope>
</reference>
<evidence type="ECO:0000256" key="8">
    <source>
        <dbReference type="ARBA" id="ARBA00022840"/>
    </source>
</evidence>
<name>A0A0G1WR53_9BACT</name>
<evidence type="ECO:0000256" key="6">
    <source>
        <dbReference type="ARBA" id="ARBA00022618"/>
    </source>
</evidence>
<feature type="domain" description="Mur ligase C-terminal" evidence="17">
    <location>
        <begin position="315"/>
        <end position="450"/>
    </location>
</feature>
<evidence type="ECO:0000256" key="5">
    <source>
        <dbReference type="ARBA" id="ARBA00022598"/>
    </source>
</evidence>
<evidence type="ECO:0000256" key="15">
    <source>
        <dbReference type="SAM" id="MobiDB-lite"/>
    </source>
</evidence>
<dbReference type="GO" id="GO:0005524">
    <property type="term" value="F:ATP binding"/>
    <property type="evidence" value="ECO:0007669"/>
    <property type="project" value="UniProtKB-UniRule"/>
</dbReference>
<dbReference type="InterPro" id="IPR036615">
    <property type="entry name" value="Mur_ligase_C_dom_sf"/>
</dbReference>
<evidence type="ECO:0000313" key="19">
    <source>
        <dbReference type="EMBL" id="KKW21261.1"/>
    </source>
</evidence>
<keyword evidence="7 14" id="KW-0547">Nucleotide-binding</keyword>
<feature type="binding site" evidence="14">
    <location>
        <begin position="137"/>
        <end position="143"/>
    </location>
    <ligand>
        <name>ATP</name>
        <dbReference type="ChEBI" id="CHEBI:30616"/>
    </ligand>
</feature>
<evidence type="ECO:0000259" key="17">
    <source>
        <dbReference type="Pfam" id="PF02875"/>
    </source>
</evidence>
<protein>
    <recommendedName>
        <fullName evidence="3 14">UDP-N-acetylmuramate--L-alanine ligase</fullName>
        <ecNumber evidence="3 14">6.3.2.8</ecNumber>
    </recommendedName>
    <alternativeName>
        <fullName evidence="14">UDP-N-acetylmuramoyl-L-alanine synthetase</fullName>
    </alternativeName>
</protein>
<keyword evidence="10 14" id="KW-0573">Peptidoglycan synthesis</keyword>
<dbReference type="GO" id="GO:0008763">
    <property type="term" value="F:UDP-N-acetylmuramate-L-alanine ligase activity"/>
    <property type="evidence" value="ECO:0007669"/>
    <property type="project" value="UniProtKB-UniRule"/>
</dbReference>
<dbReference type="Gene3D" id="3.90.190.20">
    <property type="entry name" value="Mur ligase, C-terminal domain"/>
    <property type="match status" value="1"/>
</dbReference>
<keyword evidence="6 14" id="KW-0132">Cell division</keyword>
<feature type="compositionally biased region" description="Polar residues" evidence="15">
    <location>
        <begin position="1"/>
        <end position="20"/>
    </location>
</feature>
<evidence type="ECO:0000313" key="20">
    <source>
        <dbReference type="Proteomes" id="UP000034201"/>
    </source>
</evidence>
<evidence type="ECO:0000256" key="7">
    <source>
        <dbReference type="ARBA" id="ARBA00022741"/>
    </source>
</evidence>
<comment type="similarity">
    <text evidence="14">Belongs to the MurCDEF family.</text>
</comment>
<evidence type="ECO:0000256" key="1">
    <source>
        <dbReference type="ARBA" id="ARBA00004496"/>
    </source>
</evidence>
<dbReference type="GO" id="GO:0071555">
    <property type="term" value="P:cell wall organization"/>
    <property type="evidence" value="ECO:0007669"/>
    <property type="project" value="UniProtKB-KW"/>
</dbReference>
<feature type="domain" description="Mur ligase central" evidence="18">
    <location>
        <begin position="135"/>
        <end position="268"/>
    </location>
</feature>
<dbReference type="EMBL" id="LCQQ01000010">
    <property type="protein sequence ID" value="KKW21261.1"/>
    <property type="molecule type" value="Genomic_DNA"/>
</dbReference>
<feature type="domain" description="Mur ligase N-terminal catalytic" evidence="16">
    <location>
        <begin position="31"/>
        <end position="130"/>
    </location>
</feature>
<evidence type="ECO:0000256" key="4">
    <source>
        <dbReference type="ARBA" id="ARBA00022490"/>
    </source>
</evidence>
<gene>
    <name evidence="14" type="primary">murC</name>
    <name evidence="19" type="ORF">UY61_C0010G0005</name>
</gene>
<dbReference type="AlphaFoldDB" id="A0A0G1WR53"/>
<dbReference type="Gene3D" id="3.40.50.720">
    <property type="entry name" value="NAD(P)-binding Rossmann-like Domain"/>
    <property type="match status" value="1"/>
</dbReference>
<dbReference type="EC" id="6.3.2.8" evidence="3 14"/>
<dbReference type="HAMAP" id="MF_00046">
    <property type="entry name" value="MurC"/>
    <property type="match status" value="1"/>
</dbReference>
<dbReference type="InterPro" id="IPR004101">
    <property type="entry name" value="Mur_ligase_C"/>
</dbReference>
<dbReference type="PANTHER" id="PTHR43445">
    <property type="entry name" value="UDP-N-ACETYLMURAMATE--L-ALANINE LIGASE-RELATED"/>
    <property type="match status" value="1"/>
</dbReference>
<evidence type="ECO:0000256" key="13">
    <source>
        <dbReference type="ARBA" id="ARBA00047833"/>
    </source>
</evidence>
<dbReference type="Pfam" id="PF01225">
    <property type="entry name" value="Mur_ligase"/>
    <property type="match status" value="1"/>
</dbReference>
<dbReference type="Gene3D" id="3.40.1190.10">
    <property type="entry name" value="Mur-like, catalytic domain"/>
    <property type="match status" value="1"/>
</dbReference>
<dbReference type="GO" id="GO:0005737">
    <property type="term" value="C:cytoplasm"/>
    <property type="evidence" value="ECO:0007669"/>
    <property type="project" value="UniProtKB-SubCell"/>
</dbReference>
<dbReference type="InterPro" id="IPR013221">
    <property type="entry name" value="Mur_ligase_cen"/>
</dbReference>
<dbReference type="GO" id="GO:0051301">
    <property type="term" value="P:cell division"/>
    <property type="evidence" value="ECO:0007669"/>
    <property type="project" value="UniProtKB-KW"/>
</dbReference>
<dbReference type="PATRIC" id="fig|1618608.3.peg.170"/>
<feature type="region of interest" description="Disordered" evidence="15">
    <location>
        <begin position="1"/>
        <end position="24"/>
    </location>
</feature>
<dbReference type="Pfam" id="PF08245">
    <property type="entry name" value="Mur_ligase_M"/>
    <property type="match status" value="1"/>
</dbReference>
<keyword evidence="9 14" id="KW-0133">Cell shape</keyword>
<dbReference type="Pfam" id="PF02875">
    <property type="entry name" value="Mur_ligase_C"/>
    <property type="match status" value="1"/>
</dbReference>
<keyword evidence="12 14" id="KW-0961">Cell wall biogenesis/degradation</keyword>
<dbReference type="SUPFAM" id="SSF51984">
    <property type="entry name" value="MurCD N-terminal domain"/>
    <property type="match status" value="1"/>
</dbReference>
<dbReference type="InterPro" id="IPR000713">
    <property type="entry name" value="Mur_ligase_N"/>
</dbReference>
<dbReference type="SUPFAM" id="SSF53623">
    <property type="entry name" value="MurD-like peptide ligases, catalytic domain"/>
    <property type="match status" value="1"/>
</dbReference>
<comment type="function">
    <text evidence="14">Cell wall formation.</text>
</comment>
<comment type="catalytic activity">
    <reaction evidence="13 14">
        <text>UDP-N-acetyl-alpha-D-muramate + L-alanine + ATP = UDP-N-acetyl-alpha-D-muramoyl-L-alanine + ADP + phosphate + H(+)</text>
        <dbReference type="Rhea" id="RHEA:23372"/>
        <dbReference type="ChEBI" id="CHEBI:15378"/>
        <dbReference type="ChEBI" id="CHEBI:30616"/>
        <dbReference type="ChEBI" id="CHEBI:43474"/>
        <dbReference type="ChEBI" id="CHEBI:57972"/>
        <dbReference type="ChEBI" id="CHEBI:70757"/>
        <dbReference type="ChEBI" id="CHEBI:83898"/>
        <dbReference type="ChEBI" id="CHEBI:456216"/>
        <dbReference type="EC" id="6.3.2.8"/>
    </reaction>
</comment>
<evidence type="ECO:0000259" key="18">
    <source>
        <dbReference type="Pfam" id="PF08245"/>
    </source>
</evidence>
<evidence type="ECO:0000256" key="11">
    <source>
        <dbReference type="ARBA" id="ARBA00023306"/>
    </source>
</evidence>
<evidence type="ECO:0000256" key="3">
    <source>
        <dbReference type="ARBA" id="ARBA00012211"/>
    </source>
</evidence>